<evidence type="ECO:0000313" key="3">
    <source>
        <dbReference type="Proteomes" id="UP001141552"/>
    </source>
</evidence>
<dbReference type="PANTHER" id="PTHR37182">
    <property type="entry name" value="F24J8.11 PROTEIN"/>
    <property type="match status" value="1"/>
</dbReference>
<proteinExistence type="predicted"/>
<feature type="region of interest" description="Disordered" evidence="1">
    <location>
        <begin position="68"/>
        <end position="163"/>
    </location>
</feature>
<accession>A0A9Q0FWH6</accession>
<organism evidence="2 3">
    <name type="scientific">Turnera subulata</name>
    <dbReference type="NCBI Taxonomy" id="218843"/>
    <lineage>
        <taxon>Eukaryota</taxon>
        <taxon>Viridiplantae</taxon>
        <taxon>Streptophyta</taxon>
        <taxon>Embryophyta</taxon>
        <taxon>Tracheophyta</taxon>
        <taxon>Spermatophyta</taxon>
        <taxon>Magnoliopsida</taxon>
        <taxon>eudicotyledons</taxon>
        <taxon>Gunneridae</taxon>
        <taxon>Pentapetalae</taxon>
        <taxon>rosids</taxon>
        <taxon>fabids</taxon>
        <taxon>Malpighiales</taxon>
        <taxon>Passifloraceae</taxon>
        <taxon>Turnera</taxon>
    </lineage>
</organism>
<feature type="compositionally biased region" description="Basic and acidic residues" evidence="1">
    <location>
        <begin position="118"/>
        <end position="142"/>
    </location>
</feature>
<gene>
    <name evidence="2" type="ORF">Tsubulata_023143</name>
</gene>
<evidence type="ECO:0000256" key="1">
    <source>
        <dbReference type="SAM" id="MobiDB-lite"/>
    </source>
</evidence>
<dbReference type="EMBL" id="JAKUCV010003381">
    <property type="protein sequence ID" value="KAJ4839194.1"/>
    <property type="molecule type" value="Genomic_DNA"/>
</dbReference>
<reference evidence="2" key="1">
    <citation type="submission" date="2022-02" db="EMBL/GenBank/DDBJ databases">
        <authorList>
            <person name="Henning P.M."/>
            <person name="McCubbin A.G."/>
            <person name="Shore J.S."/>
        </authorList>
    </citation>
    <scope>NUCLEOTIDE SEQUENCE</scope>
    <source>
        <strain evidence="2">F60SS</strain>
        <tissue evidence="2">Leaves</tissue>
    </source>
</reference>
<evidence type="ECO:0000313" key="2">
    <source>
        <dbReference type="EMBL" id="KAJ4839194.1"/>
    </source>
</evidence>
<sequence length="163" mass="17307">MVQLQSLAITPPTATPISTTSRTARRHAPSMAFQRVSACHGDPKPVSDNKLIHRRTVSLGLAAAVVGLNIGGRDANAARRPPPPPATEERKDPSVSGVQAKVLASKKRKEAMKQSVAKLREKGKPASEAAPKKPETKAEESQKPTSEASPEEPIKEPSEAIAQ</sequence>
<name>A0A9Q0FWH6_9ROSI</name>
<reference evidence="2" key="2">
    <citation type="journal article" date="2023" name="Plants (Basel)">
        <title>Annotation of the Turnera subulata (Passifloraceae) Draft Genome Reveals the S-Locus Evolved after the Divergence of Turneroideae from Passifloroideae in a Stepwise Manner.</title>
        <authorList>
            <person name="Henning P.M."/>
            <person name="Roalson E.H."/>
            <person name="Mir W."/>
            <person name="McCubbin A.G."/>
            <person name="Shore J.S."/>
        </authorList>
    </citation>
    <scope>NUCLEOTIDE SEQUENCE</scope>
    <source>
        <strain evidence="2">F60SS</strain>
    </source>
</reference>
<dbReference type="PANTHER" id="PTHR37182:SF2">
    <property type="entry name" value="F24J8.11 PROTEIN"/>
    <property type="match status" value="1"/>
</dbReference>
<protein>
    <submittedName>
        <fullName evidence="2">Uncharacterized protein</fullName>
    </submittedName>
</protein>
<feature type="compositionally biased region" description="Basic and acidic residues" evidence="1">
    <location>
        <begin position="152"/>
        <end position="163"/>
    </location>
</feature>
<dbReference type="Proteomes" id="UP001141552">
    <property type="component" value="Unassembled WGS sequence"/>
</dbReference>
<feature type="compositionally biased region" description="Low complexity" evidence="1">
    <location>
        <begin position="8"/>
        <end position="22"/>
    </location>
</feature>
<feature type="region of interest" description="Disordered" evidence="1">
    <location>
        <begin position="1"/>
        <end position="28"/>
    </location>
</feature>
<comment type="caution">
    <text evidence="2">The sequence shown here is derived from an EMBL/GenBank/DDBJ whole genome shotgun (WGS) entry which is preliminary data.</text>
</comment>
<keyword evidence="3" id="KW-1185">Reference proteome</keyword>
<dbReference type="OrthoDB" id="785928at2759"/>
<dbReference type="AlphaFoldDB" id="A0A9Q0FWH6"/>